<proteinExistence type="predicted"/>
<gene>
    <name evidence="2" type="ORF">ACFPZ3_18370</name>
</gene>
<dbReference type="Proteomes" id="UP001596058">
    <property type="component" value="Unassembled WGS sequence"/>
</dbReference>
<dbReference type="EMBL" id="JBHSPA010000023">
    <property type="protein sequence ID" value="MFC5825831.1"/>
    <property type="molecule type" value="Genomic_DNA"/>
</dbReference>
<dbReference type="Gene3D" id="3.40.50.1820">
    <property type="entry name" value="alpha/beta hydrolase"/>
    <property type="match status" value="1"/>
</dbReference>
<feature type="domain" description="Dienelactone hydrolase" evidence="1">
    <location>
        <begin position="17"/>
        <end position="233"/>
    </location>
</feature>
<name>A0ABW1CM66_9ACTN</name>
<accession>A0ABW1CM66</accession>
<protein>
    <submittedName>
        <fullName evidence="2">Dienelactone hydrolase family protein</fullName>
        <ecNumber evidence="2">3.1.-.-</ecNumber>
    </submittedName>
</protein>
<dbReference type="RefSeq" id="WP_379515346.1">
    <property type="nucleotide sequence ID" value="NZ_JBHSPA010000023.1"/>
</dbReference>
<evidence type="ECO:0000313" key="2">
    <source>
        <dbReference type="EMBL" id="MFC5825831.1"/>
    </source>
</evidence>
<dbReference type="Pfam" id="PF01738">
    <property type="entry name" value="DLH"/>
    <property type="match status" value="1"/>
</dbReference>
<organism evidence="2 3">
    <name type="scientific">Nonomuraea insulae</name>
    <dbReference type="NCBI Taxonomy" id="1616787"/>
    <lineage>
        <taxon>Bacteria</taxon>
        <taxon>Bacillati</taxon>
        <taxon>Actinomycetota</taxon>
        <taxon>Actinomycetes</taxon>
        <taxon>Streptosporangiales</taxon>
        <taxon>Streptosporangiaceae</taxon>
        <taxon>Nonomuraea</taxon>
    </lineage>
</organism>
<sequence length="246" mass="25944">MIKTDWVGSAGGPELHVAMPEGPARGAVVVVQEIFGVTAHVREVCADLAGEGYVAVAPDLYWRRARRAEHGRDDGLRLMRDLRREEVLADVLAARTEAVSRAGRGGAAIVGLSLGGHVAILAAAAVPFDVVVDFYGGWVVHGGIPLADPAPPVEGSAAIAALGAFVLGFVGEHDHLVPPAEWQEFGRRLTAAGVAHELVSYPEAGHGFLCADRPDTYDATASASARARLLTALHDRLDRLDRTVET</sequence>
<comment type="caution">
    <text evidence="2">The sequence shown here is derived from an EMBL/GenBank/DDBJ whole genome shotgun (WGS) entry which is preliminary data.</text>
</comment>
<dbReference type="SUPFAM" id="SSF53474">
    <property type="entry name" value="alpha/beta-Hydrolases"/>
    <property type="match status" value="1"/>
</dbReference>
<dbReference type="PANTHER" id="PTHR46623">
    <property type="entry name" value="CARBOXYMETHYLENEBUTENOLIDASE-RELATED"/>
    <property type="match status" value="1"/>
</dbReference>
<keyword evidence="2" id="KW-0378">Hydrolase</keyword>
<dbReference type="EC" id="3.1.-.-" evidence="2"/>
<reference evidence="3" key="1">
    <citation type="journal article" date="2019" name="Int. J. Syst. Evol. Microbiol.">
        <title>The Global Catalogue of Microorganisms (GCM) 10K type strain sequencing project: providing services to taxonomists for standard genome sequencing and annotation.</title>
        <authorList>
            <consortium name="The Broad Institute Genomics Platform"/>
            <consortium name="The Broad Institute Genome Sequencing Center for Infectious Disease"/>
            <person name="Wu L."/>
            <person name="Ma J."/>
        </authorList>
    </citation>
    <scope>NUCLEOTIDE SEQUENCE [LARGE SCALE GENOMIC DNA]</scope>
    <source>
        <strain evidence="3">CCUG 53903</strain>
    </source>
</reference>
<dbReference type="GO" id="GO:0016787">
    <property type="term" value="F:hydrolase activity"/>
    <property type="evidence" value="ECO:0007669"/>
    <property type="project" value="UniProtKB-KW"/>
</dbReference>
<evidence type="ECO:0000313" key="3">
    <source>
        <dbReference type="Proteomes" id="UP001596058"/>
    </source>
</evidence>
<keyword evidence="3" id="KW-1185">Reference proteome</keyword>
<dbReference type="PANTHER" id="PTHR46623:SF6">
    <property type="entry name" value="ALPHA_BETA-HYDROLASES SUPERFAMILY PROTEIN"/>
    <property type="match status" value="1"/>
</dbReference>
<evidence type="ECO:0000259" key="1">
    <source>
        <dbReference type="Pfam" id="PF01738"/>
    </source>
</evidence>
<dbReference type="InterPro" id="IPR029058">
    <property type="entry name" value="AB_hydrolase_fold"/>
</dbReference>
<dbReference type="InterPro" id="IPR051049">
    <property type="entry name" value="Dienelactone_hydrolase-like"/>
</dbReference>
<dbReference type="InterPro" id="IPR002925">
    <property type="entry name" value="Dienelactn_hydro"/>
</dbReference>